<name>A0ABW5GXP1_9PSEU</name>
<evidence type="ECO:0000256" key="3">
    <source>
        <dbReference type="ARBA" id="ARBA00023121"/>
    </source>
</evidence>
<protein>
    <submittedName>
        <fullName evidence="5">GPP34 family phosphoprotein</fullName>
    </submittedName>
</protein>
<dbReference type="Gene3D" id="1.10.3630.10">
    <property type="entry name" value="yeast vps74-n-term truncation variant domain like"/>
    <property type="match status" value="1"/>
</dbReference>
<reference evidence="6" key="1">
    <citation type="journal article" date="2019" name="Int. J. Syst. Evol. Microbiol.">
        <title>The Global Catalogue of Microorganisms (GCM) 10K type strain sequencing project: providing services to taxonomists for standard genome sequencing and annotation.</title>
        <authorList>
            <consortium name="The Broad Institute Genomics Platform"/>
            <consortium name="The Broad Institute Genome Sequencing Center for Infectious Disease"/>
            <person name="Wu L."/>
            <person name="Ma J."/>
        </authorList>
    </citation>
    <scope>NUCLEOTIDE SEQUENCE [LARGE SCALE GENOMIC DNA]</scope>
    <source>
        <strain evidence="6">CGMCC 4.7643</strain>
    </source>
</reference>
<evidence type="ECO:0000256" key="1">
    <source>
        <dbReference type="ARBA" id="ARBA00004255"/>
    </source>
</evidence>
<dbReference type="InterPro" id="IPR008628">
    <property type="entry name" value="GPP34-like"/>
</dbReference>
<organism evidence="5 6">
    <name type="scientific">Amycolatopsis samaneae</name>
    <dbReference type="NCBI Taxonomy" id="664691"/>
    <lineage>
        <taxon>Bacteria</taxon>
        <taxon>Bacillati</taxon>
        <taxon>Actinomycetota</taxon>
        <taxon>Actinomycetes</taxon>
        <taxon>Pseudonocardiales</taxon>
        <taxon>Pseudonocardiaceae</taxon>
        <taxon>Amycolatopsis</taxon>
    </lineage>
</organism>
<proteinExistence type="predicted"/>
<dbReference type="Proteomes" id="UP001597419">
    <property type="component" value="Unassembled WGS sequence"/>
</dbReference>
<keyword evidence="3" id="KW-0446">Lipid-binding</keyword>
<sequence length="220" mass="23541">MSELSLPAKAYVLACDPGGGRLRDRQRVSLLVRAAALTDLVRRGRIAEEDGKAVAVDERGTGDLVLDDVLAEVAGDRRRSWRSWVRRGARDTVGSVETQLDAAGVIELKTSRPLGLFAVRRPVVLDRGAADRLRAAVDDAVRGATAVSEVDSADAALAALVAAAELRTVVSRRDRRRHRDRIAELEERAGAAVPALRKVFRELRAARAAAVSNASNHGGG</sequence>
<dbReference type="RefSeq" id="WP_345408715.1">
    <property type="nucleotide sequence ID" value="NZ_BAABHG010000030.1"/>
</dbReference>
<gene>
    <name evidence="5" type="ORF">ACFSYJ_43950</name>
</gene>
<keyword evidence="4" id="KW-0472">Membrane</keyword>
<evidence type="ECO:0000256" key="4">
    <source>
        <dbReference type="ARBA" id="ARBA00023136"/>
    </source>
</evidence>
<keyword evidence="6" id="KW-1185">Reference proteome</keyword>
<evidence type="ECO:0000313" key="5">
    <source>
        <dbReference type="EMBL" id="MFD2465625.1"/>
    </source>
</evidence>
<comment type="subcellular location">
    <subcellularLocation>
        <location evidence="1">Golgi apparatus membrane</location>
        <topology evidence="1">Peripheral membrane protein</topology>
        <orientation evidence="1">Cytoplasmic side</orientation>
    </subcellularLocation>
</comment>
<dbReference type="InterPro" id="IPR038261">
    <property type="entry name" value="GPP34-like_sf"/>
</dbReference>
<keyword evidence="2" id="KW-0333">Golgi apparatus</keyword>
<dbReference type="EMBL" id="JBHUKU010000035">
    <property type="protein sequence ID" value="MFD2465625.1"/>
    <property type="molecule type" value="Genomic_DNA"/>
</dbReference>
<accession>A0ABW5GXP1</accession>
<evidence type="ECO:0000256" key="2">
    <source>
        <dbReference type="ARBA" id="ARBA00023034"/>
    </source>
</evidence>
<comment type="caution">
    <text evidence="5">The sequence shown here is derived from an EMBL/GenBank/DDBJ whole genome shotgun (WGS) entry which is preliminary data.</text>
</comment>
<dbReference type="Pfam" id="PF05719">
    <property type="entry name" value="GPP34"/>
    <property type="match status" value="1"/>
</dbReference>
<evidence type="ECO:0000313" key="6">
    <source>
        <dbReference type="Proteomes" id="UP001597419"/>
    </source>
</evidence>